<name>A0AAV2N6D2_9HYME</name>
<dbReference type="AlphaFoldDB" id="A0AAV2N6D2"/>
<gene>
    <name evidence="2" type="ORF">LPLAT_LOCUS1698</name>
</gene>
<protein>
    <submittedName>
        <fullName evidence="2">Uncharacterized protein</fullName>
    </submittedName>
</protein>
<keyword evidence="3" id="KW-1185">Reference proteome</keyword>
<evidence type="ECO:0000313" key="3">
    <source>
        <dbReference type="Proteomes" id="UP001497644"/>
    </source>
</evidence>
<feature type="compositionally biased region" description="Polar residues" evidence="1">
    <location>
        <begin position="75"/>
        <end position="88"/>
    </location>
</feature>
<feature type="region of interest" description="Disordered" evidence="1">
    <location>
        <begin position="70"/>
        <end position="89"/>
    </location>
</feature>
<sequence>MRRSPLNTPHGSRTYGARHTPYNWKLHENANNKGYQSVNNSYQRFSVNNEPQPCGDNFIPLNVSTPVTQHEKHNNQYSPASGRNSASPGSGWYNYRNNYHATSRSNCNNRYSTYKHSGNQFHGQKRKGYKGIHRQTNISAYIDINSFLEDPWKDLVKKLNNSKDISKSETSKNESLCDLKLADNDFVEKSESKFLRDINLDDSRCSQEFKNEQTRVDISLETENTDLSQISNSSINLEIDDICFSQDSLSESTCSINSKICGIIEEKDNTHSNALLTD</sequence>
<organism evidence="2 3">
    <name type="scientific">Lasius platythorax</name>
    <dbReference type="NCBI Taxonomy" id="488582"/>
    <lineage>
        <taxon>Eukaryota</taxon>
        <taxon>Metazoa</taxon>
        <taxon>Ecdysozoa</taxon>
        <taxon>Arthropoda</taxon>
        <taxon>Hexapoda</taxon>
        <taxon>Insecta</taxon>
        <taxon>Pterygota</taxon>
        <taxon>Neoptera</taxon>
        <taxon>Endopterygota</taxon>
        <taxon>Hymenoptera</taxon>
        <taxon>Apocrita</taxon>
        <taxon>Aculeata</taxon>
        <taxon>Formicoidea</taxon>
        <taxon>Formicidae</taxon>
        <taxon>Formicinae</taxon>
        <taxon>Lasius</taxon>
        <taxon>Lasius</taxon>
    </lineage>
</organism>
<feature type="region of interest" description="Disordered" evidence="1">
    <location>
        <begin position="1"/>
        <end position="20"/>
    </location>
</feature>
<dbReference type="EMBL" id="OZ034833">
    <property type="protein sequence ID" value="CAL1675228.1"/>
    <property type="molecule type" value="Genomic_DNA"/>
</dbReference>
<dbReference type="Pfam" id="PF15502">
    <property type="entry name" value="MPLKIP"/>
    <property type="match status" value="1"/>
</dbReference>
<accession>A0AAV2N6D2</accession>
<dbReference type="InterPro" id="IPR028265">
    <property type="entry name" value="TTDN1/SICKLE"/>
</dbReference>
<dbReference type="Proteomes" id="UP001497644">
    <property type="component" value="Chromosome 10"/>
</dbReference>
<proteinExistence type="predicted"/>
<evidence type="ECO:0000313" key="2">
    <source>
        <dbReference type="EMBL" id="CAL1675228.1"/>
    </source>
</evidence>
<evidence type="ECO:0000256" key="1">
    <source>
        <dbReference type="SAM" id="MobiDB-lite"/>
    </source>
</evidence>
<reference evidence="2" key="1">
    <citation type="submission" date="2024-04" db="EMBL/GenBank/DDBJ databases">
        <authorList>
            <consortium name="Molecular Ecology Group"/>
        </authorList>
    </citation>
    <scope>NUCLEOTIDE SEQUENCE</scope>
</reference>
<feature type="compositionally biased region" description="Polar residues" evidence="1">
    <location>
        <begin position="1"/>
        <end position="11"/>
    </location>
</feature>